<dbReference type="STRING" id="7395.A0A1A9V377"/>
<evidence type="ECO:0000256" key="12">
    <source>
        <dbReference type="RuleBase" id="RU362007"/>
    </source>
</evidence>
<dbReference type="GO" id="GO:0008865">
    <property type="term" value="F:fructokinase activity"/>
    <property type="evidence" value="ECO:0007669"/>
    <property type="project" value="TreeGrafter"/>
</dbReference>
<accession>A0A1A9V377</accession>
<name>A0A1A9V377_GLOAU</name>
<dbReference type="GO" id="GO:0005536">
    <property type="term" value="F:D-glucose binding"/>
    <property type="evidence" value="ECO:0007669"/>
    <property type="project" value="InterPro"/>
</dbReference>
<comment type="catalytic activity">
    <reaction evidence="11">
        <text>D-glucose + ATP = D-glucose 6-phosphate + ADP + H(+)</text>
        <dbReference type="Rhea" id="RHEA:17825"/>
        <dbReference type="ChEBI" id="CHEBI:4167"/>
        <dbReference type="ChEBI" id="CHEBI:15378"/>
        <dbReference type="ChEBI" id="CHEBI:30616"/>
        <dbReference type="ChEBI" id="CHEBI:61548"/>
        <dbReference type="ChEBI" id="CHEBI:456216"/>
        <dbReference type="EC" id="2.7.1.1"/>
    </reaction>
    <physiologicalReaction direction="left-to-right" evidence="11">
        <dbReference type="Rhea" id="RHEA:17826"/>
    </physiologicalReaction>
</comment>
<dbReference type="PROSITE" id="PS51748">
    <property type="entry name" value="HEXOKINASE_2"/>
    <property type="match status" value="1"/>
</dbReference>
<dbReference type="InterPro" id="IPR043129">
    <property type="entry name" value="ATPase_NBD"/>
</dbReference>
<evidence type="ECO:0000256" key="7">
    <source>
        <dbReference type="ARBA" id="ARBA00022840"/>
    </source>
</evidence>
<comment type="pathway">
    <text evidence="1">Carbohydrate degradation; glycolysis; D-glyceraldehyde 3-phosphate and glycerone phosphate from D-glucose: step 1/4.</text>
</comment>
<keyword evidence="8 12" id="KW-0324">Glycolysis</keyword>
<comment type="catalytic activity">
    <reaction evidence="9">
        <text>a D-hexose + ATP = a D-hexose 6-phosphate + ADP + H(+)</text>
        <dbReference type="Rhea" id="RHEA:22740"/>
        <dbReference type="ChEBI" id="CHEBI:4194"/>
        <dbReference type="ChEBI" id="CHEBI:15378"/>
        <dbReference type="ChEBI" id="CHEBI:30616"/>
        <dbReference type="ChEBI" id="CHEBI:229467"/>
        <dbReference type="ChEBI" id="CHEBI:456216"/>
        <dbReference type="EC" id="2.7.1.1"/>
    </reaction>
    <physiologicalReaction direction="left-to-right" evidence="9">
        <dbReference type="Rhea" id="RHEA:22741"/>
    </physiologicalReaction>
</comment>
<dbReference type="GO" id="GO:0005739">
    <property type="term" value="C:mitochondrion"/>
    <property type="evidence" value="ECO:0007669"/>
    <property type="project" value="TreeGrafter"/>
</dbReference>
<evidence type="ECO:0000256" key="6">
    <source>
        <dbReference type="ARBA" id="ARBA00022777"/>
    </source>
</evidence>
<dbReference type="InterPro" id="IPR022673">
    <property type="entry name" value="Hexokinase_C"/>
</dbReference>
<organism evidence="15 16">
    <name type="scientific">Glossina austeni</name>
    <name type="common">Savannah tsetse fly</name>
    <dbReference type="NCBI Taxonomy" id="7395"/>
    <lineage>
        <taxon>Eukaryota</taxon>
        <taxon>Metazoa</taxon>
        <taxon>Ecdysozoa</taxon>
        <taxon>Arthropoda</taxon>
        <taxon>Hexapoda</taxon>
        <taxon>Insecta</taxon>
        <taxon>Pterygota</taxon>
        <taxon>Neoptera</taxon>
        <taxon>Endopterygota</taxon>
        <taxon>Diptera</taxon>
        <taxon>Brachycera</taxon>
        <taxon>Muscomorpha</taxon>
        <taxon>Hippoboscoidea</taxon>
        <taxon>Glossinidae</taxon>
        <taxon>Glossina</taxon>
    </lineage>
</organism>
<evidence type="ECO:0000256" key="10">
    <source>
        <dbReference type="ARBA" id="ARBA00047905"/>
    </source>
</evidence>
<evidence type="ECO:0000256" key="11">
    <source>
        <dbReference type="ARBA" id="ARBA00048160"/>
    </source>
</evidence>
<keyword evidence="16" id="KW-1185">Reference proteome</keyword>
<dbReference type="UniPathway" id="UPA00109">
    <property type="reaction ID" value="UER00180"/>
</dbReference>
<dbReference type="GO" id="GO:0005524">
    <property type="term" value="F:ATP binding"/>
    <property type="evidence" value="ECO:0007669"/>
    <property type="project" value="UniProtKB-UniRule"/>
</dbReference>
<dbReference type="Gene3D" id="3.30.420.40">
    <property type="match status" value="1"/>
</dbReference>
<dbReference type="UniPathway" id="UPA00242"/>
<evidence type="ECO:0000256" key="9">
    <source>
        <dbReference type="ARBA" id="ARBA00044613"/>
    </source>
</evidence>
<evidence type="ECO:0000256" key="5">
    <source>
        <dbReference type="ARBA" id="ARBA00022741"/>
    </source>
</evidence>
<evidence type="ECO:0000256" key="8">
    <source>
        <dbReference type="ARBA" id="ARBA00023152"/>
    </source>
</evidence>
<dbReference type="Pfam" id="PF00349">
    <property type="entry name" value="Hexokinase_1"/>
    <property type="match status" value="1"/>
</dbReference>
<dbReference type="SUPFAM" id="SSF53067">
    <property type="entry name" value="Actin-like ATPase domain"/>
    <property type="match status" value="2"/>
</dbReference>
<comment type="similarity">
    <text evidence="3 12">Belongs to the hexokinase family.</text>
</comment>
<dbReference type="GO" id="GO:0005829">
    <property type="term" value="C:cytosol"/>
    <property type="evidence" value="ECO:0007669"/>
    <property type="project" value="TreeGrafter"/>
</dbReference>
<dbReference type="PRINTS" id="PR00475">
    <property type="entry name" value="HEXOKINASE"/>
</dbReference>
<evidence type="ECO:0000259" key="14">
    <source>
        <dbReference type="Pfam" id="PF03727"/>
    </source>
</evidence>
<dbReference type="InterPro" id="IPR019807">
    <property type="entry name" value="Hexokinase_BS"/>
</dbReference>
<dbReference type="GO" id="GO:0001678">
    <property type="term" value="P:intracellular glucose homeostasis"/>
    <property type="evidence" value="ECO:0007669"/>
    <property type="project" value="InterPro"/>
</dbReference>
<reference evidence="15" key="1">
    <citation type="submission" date="2020-05" db="UniProtKB">
        <authorList>
            <consortium name="EnsemblMetazoa"/>
        </authorList>
    </citation>
    <scope>IDENTIFICATION</scope>
    <source>
        <strain evidence="15">TTRI</strain>
    </source>
</reference>
<keyword evidence="4 12" id="KW-0808">Transferase</keyword>
<evidence type="ECO:0000259" key="13">
    <source>
        <dbReference type="Pfam" id="PF00349"/>
    </source>
</evidence>
<evidence type="ECO:0000256" key="3">
    <source>
        <dbReference type="ARBA" id="ARBA00009225"/>
    </source>
</evidence>
<dbReference type="Pfam" id="PF03727">
    <property type="entry name" value="Hexokinase_2"/>
    <property type="match status" value="1"/>
</dbReference>
<sequence>MSEEDIGDSEPLNDHSIVEEICEPFILSDDKYRQIRDIFLDEIARGLCKYTLKNAYVKFLMTFVEKLPSGCERGNFLGLDLDGTTLLRIILINPHSKEDFQIEGANYELPESLLTRPGDDLFDFLAECLSKFIYKYELQQDELSLGFTFSFPLKQNKLTRGVLLSWTKGFSCSGVVGHDVVDLLQQAIKRRGDIHIPNIVILNETTSTLISCAWQYREAKVGLIVDTAISISYLEKTKHIDQFKGGVNASPTMIINCEFDNFGNDGLLDFVRTPIDLTLDNDSVNVGQQVFGKMTSTKYLGEIVRLIMLKCVDAGAMLRGNYSDQIRTPMSFNIEFMSKIEAEEAGNDSIIRQIFEIMGYKRPSVEDCEHLRYICNLVSNRSAYLIAAILAALINHIGDPFVIIGVDGSVYRKYPAYSERLRKQLRKLARPEYTFSLKLAEYNPGVGAALLAATTFAKKGNP</sequence>
<dbReference type="PANTHER" id="PTHR19443:SF16">
    <property type="entry name" value="HEXOKINASE TYPE 1-RELATED"/>
    <property type="match status" value="1"/>
</dbReference>
<dbReference type="GO" id="GO:0006006">
    <property type="term" value="P:glucose metabolic process"/>
    <property type="evidence" value="ECO:0007669"/>
    <property type="project" value="TreeGrafter"/>
</dbReference>
<dbReference type="GO" id="GO:0006096">
    <property type="term" value="P:glycolytic process"/>
    <property type="evidence" value="ECO:0007669"/>
    <property type="project" value="UniProtKB-UniPathway"/>
</dbReference>
<dbReference type="PANTHER" id="PTHR19443">
    <property type="entry name" value="HEXOKINASE"/>
    <property type="match status" value="1"/>
</dbReference>
<dbReference type="GO" id="GO:0004340">
    <property type="term" value="F:glucokinase activity"/>
    <property type="evidence" value="ECO:0007669"/>
    <property type="project" value="TreeGrafter"/>
</dbReference>
<dbReference type="Proteomes" id="UP000078200">
    <property type="component" value="Unassembled WGS sequence"/>
</dbReference>
<evidence type="ECO:0000313" key="15">
    <source>
        <dbReference type="EnsemblMetazoa" id="GAUT024275-PA"/>
    </source>
</evidence>
<comment type="pathway">
    <text evidence="2">Carbohydrate metabolism; hexose metabolism.</text>
</comment>
<evidence type="ECO:0000256" key="1">
    <source>
        <dbReference type="ARBA" id="ARBA00004888"/>
    </source>
</evidence>
<dbReference type="InterPro" id="IPR022672">
    <property type="entry name" value="Hexokinase_N"/>
</dbReference>
<dbReference type="VEuPathDB" id="VectorBase:GAUT024275"/>
<evidence type="ECO:0000256" key="4">
    <source>
        <dbReference type="ARBA" id="ARBA00022679"/>
    </source>
</evidence>
<protein>
    <recommendedName>
        <fullName evidence="12">Phosphotransferase</fullName>
        <ecNumber evidence="12">2.7.1.-</ecNumber>
    </recommendedName>
</protein>
<dbReference type="EnsemblMetazoa" id="GAUT024275-RA">
    <property type="protein sequence ID" value="GAUT024275-PA"/>
    <property type="gene ID" value="GAUT024275"/>
</dbReference>
<evidence type="ECO:0000256" key="2">
    <source>
        <dbReference type="ARBA" id="ARBA00005028"/>
    </source>
</evidence>
<dbReference type="AlphaFoldDB" id="A0A1A9V377"/>
<keyword evidence="5 12" id="KW-0547">Nucleotide-binding</keyword>
<comment type="catalytic activity">
    <reaction evidence="10">
        <text>D-fructose + ATP = D-fructose 6-phosphate + ADP + H(+)</text>
        <dbReference type="Rhea" id="RHEA:16125"/>
        <dbReference type="ChEBI" id="CHEBI:15378"/>
        <dbReference type="ChEBI" id="CHEBI:30616"/>
        <dbReference type="ChEBI" id="CHEBI:37721"/>
        <dbReference type="ChEBI" id="CHEBI:61527"/>
        <dbReference type="ChEBI" id="CHEBI:456216"/>
        <dbReference type="EC" id="2.7.1.1"/>
    </reaction>
    <physiologicalReaction direction="left-to-right" evidence="10">
        <dbReference type="Rhea" id="RHEA:16126"/>
    </physiologicalReaction>
</comment>
<dbReference type="Gene3D" id="3.40.367.20">
    <property type="match status" value="1"/>
</dbReference>
<dbReference type="EC" id="2.7.1.-" evidence="12"/>
<proteinExistence type="inferred from homology"/>
<dbReference type="FunFam" id="3.30.420.40:FF:000805">
    <property type="entry name" value="Hexokinase-2"/>
    <property type="match status" value="1"/>
</dbReference>
<keyword evidence="6 12" id="KW-0418">Kinase</keyword>
<evidence type="ECO:0000313" key="16">
    <source>
        <dbReference type="Proteomes" id="UP000078200"/>
    </source>
</evidence>
<feature type="domain" description="Hexokinase C-terminal" evidence="14">
    <location>
        <begin position="220"/>
        <end position="453"/>
    </location>
</feature>
<feature type="domain" description="Hexokinase N-terminal" evidence="13">
    <location>
        <begin position="18"/>
        <end position="214"/>
    </location>
</feature>
<dbReference type="PROSITE" id="PS00378">
    <property type="entry name" value="HEXOKINASE_1"/>
    <property type="match status" value="1"/>
</dbReference>
<keyword evidence="7 12" id="KW-0067">ATP-binding</keyword>
<dbReference type="InterPro" id="IPR001312">
    <property type="entry name" value="Hexokinase"/>
</dbReference>